<name>A0AB38DVB5_XANCH</name>
<gene>
    <name evidence="1" type="ORF">XAP7430_1060004</name>
</gene>
<sequence>MMRRRYYSDVLARDLVDRYASLRAIARLSGSSNSSTTSGKCQCQPGRRNALHCSQMQRTRHSLHAVVSTKHARNAHTLSMAHKFQSIRMPAINAFFRSLVRVGSLNWSGLMT</sequence>
<dbReference type="AlphaFoldDB" id="A0AB38DVB5"/>
<dbReference type="Proteomes" id="UP000234166">
    <property type="component" value="Unassembled WGS sequence"/>
</dbReference>
<accession>A0AB38DVB5</accession>
<organism evidence="1 2">
    <name type="scientific">Xanthomonas campestris pv. phaseoli</name>
    <dbReference type="NCBI Taxonomy" id="317013"/>
    <lineage>
        <taxon>Bacteria</taxon>
        <taxon>Pseudomonadati</taxon>
        <taxon>Pseudomonadota</taxon>
        <taxon>Gammaproteobacteria</taxon>
        <taxon>Lysobacterales</taxon>
        <taxon>Lysobacteraceae</taxon>
        <taxon>Xanthomonas</taxon>
    </lineage>
</organism>
<comment type="caution">
    <text evidence="1">The sequence shown here is derived from an EMBL/GenBank/DDBJ whole genome shotgun (WGS) entry which is preliminary data.</text>
</comment>
<protein>
    <recommendedName>
        <fullName evidence="3">Transposase</fullName>
    </recommendedName>
</protein>
<proteinExistence type="predicted"/>
<evidence type="ECO:0008006" key="3">
    <source>
        <dbReference type="Google" id="ProtNLM"/>
    </source>
</evidence>
<dbReference type="EMBL" id="OCYS01000009">
    <property type="protein sequence ID" value="SON77615.1"/>
    <property type="molecule type" value="Genomic_DNA"/>
</dbReference>
<evidence type="ECO:0000313" key="1">
    <source>
        <dbReference type="EMBL" id="SON77615.1"/>
    </source>
</evidence>
<evidence type="ECO:0000313" key="2">
    <source>
        <dbReference type="Proteomes" id="UP000234166"/>
    </source>
</evidence>
<reference evidence="1 2" key="1">
    <citation type="submission" date="2017-10" db="EMBL/GenBank/DDBJ databases">
        <authorList>
            <person name="Regsiter A."/>
            <person name="William W."/>
        </authorList>
    </citation>
    <scope>NUCLEOTIDE SEQUENCE [LARGE SCALE GENOMIC DNA]</scope>
    <source>
        <strain evidence="1 2">CFBP7430</strain>
    </source>
</reference>